<dbReference type="AlphaFoldDB" id="A0A2W5S2S4"/>
<gene>
    <name evidence="3" type="ORF">DI533_18175</name>
</gene>
<sequence>MKLAAAAFAVLISGLALPGAVQAQTTPIAALIDRLDSDGDGIVSRDEIAAARERLFERLDANGDGNLDAGEIDALRDAIMDRAVAMQARLGSQLRRMDANGDGTVSAEEFRTRTLLFDLADRDGDGKLSPAEFAVIRSLLVGRPG</sequence>
<comment type="caution">
    <text evidence="3">The sequence shown here is derived from an EMBL/GenBank/DDBJ whole genome shotgun (WGS) entry which is preliminary data.</text>
</comment>
<dbReference type="EMBL" id="QFQS01000005">
    <property type="protein sequence ID" value="PZQ95949.1"/>
    <property type="molecule type" value="Genomic_DNA"/>
</dbReference>
<evidence type="ECO:0000313" key="4">
    <source>
        <dbReference type="Proteomes" id="UP000248975"/>
    </source>
</evidence>
<proteinExistence type="predicted"/>
<organism evidence="3 4">
    <name type="scientific">Cereibacter sphaeroides</name>
    <name type="common">Rhodobacter sphaeroides</name>
    <dbReference type="NCBI Taxonomy" id="1063"/>
    <lineage>
        <taxon>Bacteria</taxon>
        <taxon>Pseudomonadati</taxon>
        <taxon>Pseudomonadota</taxon>
        <taxon>Alphaproteobacteria</taxon>
        <taxon>Rhodobacterales</taxon>
        <taxon>Paracoccaceae</taxon>
        <taxon>Cereibacter</taxon>
    </lineage>
</organism>
<dbReference type="Proteomes" id="UP000248975">
    <property type="component" value="Unassembled WGS sequence"/>
</dbReference>
<evidence type="ECO:0000256" key="1">
    <source>
        <dbReference type="SAM" id="SignalP"/>
    </source>
</evidence>
<evidence type="ECO:0000313" key="3">
    <source>
        <dbReference type="EMBL" id="PZQ95949.1"/>
    </source>
</evidence>
<dbReference type="InterPro" id="IPR002048">
    <property type="entry name" value="EF_hand_dom"/>
</dbReference>
<dbReference type="InterPro" id="IPR018247">
    <property type="entry name" value="EF_Hand_1_Ca_BS"/>
</dbReference>
<dbReference type="InterPro" id="IPR011992">
    <property type="entry name" value="EF-hand-dom_pair"/>
</dbReference>
<dbReference type="SUPFAM" id="SSF47473">
    <property type="entry name" value="EF-hand"/>
    <property type="match status" value="1"/>
</dbReference>
<dbReference type="Pfam" id="PF13499">
    <property type="entry name" value="EF-hand_7"/>
    <property type="match status" value="1"/>
</dbReference>
<dbReference type="Pfam" id="PF13202">
    <property type="entry name" value="EF-hand_5"/>
    <property type="match status" value="2"/>
</dbReference>
<evidence type="ECO:0000259" key="2">
    <source>
        <dbReference type="PROSITE" id="PS50222"/>
    </source>
</evidence>
<reference evidence="3 4" key="1">
    <citation type="submission" date="2017-08" db="EMBL/GenBank/DDBJ databases">
        <title>Infants hospitalized years apart are colonized by the same room-sourced microbial strains.</title>
        <authorList>
            <person name="Brooks B."/>
            <person name="Olm M.R."/>
            <person name="Firek B.A."/>
            <person name="Baker R."/>
            <person name="Thomas B.C."/>
            <person name="Morowitz M.J."/>
            <person name="Banfield J.F."/>
        </authorList>
    </citation>
    <scope>NUCLEOTIDE SEQUENCE [LARGE SCALE GENOMIC DNA]</scope>
    <source>
        <strain evidence="3">S2_003_000_R2_11</strain>
    </source>
</reference>
<feature type="domain" description="EF-hand" evidence="2">
    <location>
        <begin position="23"/>
        <end position="58"/>
    </location>
</feature>
<dbReference type="GO" id="GO:0005509">
    <property type="term" value="F:calcium ion binding"/>
    <property type="evidence" value="ECO:0007669"/>
    <property type="project" value="InterPro"/>
</dbReference>
<feature type="signal peptide" evidence="1">
    <location>
        <begin position="1"/>
        <end position="23"/>
    </location>
</feature>
<accession>A0A2W5S2S4</accession>
<dbReference type="PROSITE" id="PS50222">
    <property type="entry name" value="EF_HAND_2"/>
    <property type="match status" value="2"/>
</dbReference>
<dbReference type="SMART" id="SM00054">
    <property type="entry name" value="EFh"/>
    <property type="match status" value="3"/>
</dbReference>
<feature type="chain" id="PRO_5016087476" evidence="1">
    <location>
        <begin position="24"/>
        <end position="145"/>
    </location>
</feature>
<feature type="domain" description="EF-hand" evidence="2">
    <location>
        <begin position="116"/>
        <end position="143"/>
    </location>
</feature>
<keyword evidence="1" id="KW-0732">Signal</keyword>
<dbReference type="Gene3D" id="1.10.238.10">
    <property type="entry name" value="EF-hand"/>
    <property type="match status" value="2"/>
</dbReference>
<dbReference type="PROSITE" id="PS00018">
    <property type="entry name" value="EF_HAND_1"/>
    <property type="match status" value="3"/>
</dbReference>
<name>A0A2W5S2S4_CERSP</name>
<protein>
    <submittedName>
        <fullName evidence="3">Signal transduction protein</fullName>
    </submittedName>
</protein>